<evidence type="ECO:0000256" key="6">
    <source>
        <dbReference type="ARBA" id="ARBA00022490"/>
    </source>
</evidence>
<proteinExistence type="inferred from homology"/>
<dbReference type="InterPro" id="IPR002502">
    <property type="entry name" value="Amidase_domain"/>
</dbReference>
<comment type="cofactor">
    <cofactor evidence="2">
        <name>Zn(2+)</name>
        <dbReference type="ChEBI" id="CHEBI:29105"/>
    </cofactor>
</comment>
<evidence type="ECO:0000256" key="5">
    <source>
        <dbReference type="ARBA" id="ARBA00011901"/>
    </source>
</evidence>
<comment type="subcellular location">
    <subcellularLocation>
        <location evidence="3">Cytoplasm</location>
    </subcellularLocation>
</comment>
<dbReference type="Pfam" id="PF01510">
    <property type="entry name" value="Amidase_2"/>
    <property type="match status" value="1"/>
</dbReference>
<evidence type="ECO:0000256" key="9">
    <source>
        <dbReference type="ARBA" id="ARBA00022833"/>
    </source>
</evidence>
<evidence type="ECO:0000256" key="7">
    <source>
        <dbReference type="ARBA" id="ARBA00022723"/>
    </source>
</evidence>
<keyword evidence="8 14" id="KW-0378">Hydrolase</keyword>
<dbReference type="AlphaFoldDB" id="A0A9E8HFI8"/>
<keyword evidence="9" id="KW-0862">Zinc</keyword>
<comment type="similarity">
    <text evidence="4">Belongs to the N-acetylmuramoyl-L-alanine amidase 2 family.</text>
</comment>
<dbReference type="CDD" id="cd06583">
    <property type="entry name" value="PGRP"/>
    <property type="match status" value="1"/>
</dbReference>
<keyword evidence="10" id="KW-0961">Cell wall biogenesis/degradation</keyword>
<dbReference type="GO" id="GO:0005737">
    <property type="term" value="C:cytoplasm"/>
    <property type="evidence" value="ECO:0007669"/>
    <property type="project" value="UniProtKB-SubCell"/>
</dbReference>
<evidence type="ECO:0000256" key="2">
    <source>
        <dbReference type="ARBA" id="ARBA00001947"/>
    </source>
</evidence>
<evidence type="ECO:0000256" key="10">
    <source>
        <dbReference type="ARBA" id="ARBA00023316"/>
    </source>
</evidence>
<dbReference type="PANTHER" id="PTHR30417:SF4">
    <property type="entry name" value="1,6-ANHYDRO-N-ACETYLMURAMYL-L-ALANINE AMIDASE AMPD"/>
    <property type="match status" value="1"/>
</dbReference>
<evidence type="ECO:0000313" key="15">
    <source>
        <dbReference type="Proteomes" id="UP001164472"/>
    </source>
</evidence>
<dbReference type="EMBL" id="CP101527">
    <property type="protein sequence ID" value="UZW73285.1"/>
    <property type="molecule type" value="Genomic_DNA"/>
</dbReference>
<dbReference type="SUPFAM" id="SSF55846">
    <property type="entry name" value="N-acetylmuramoyl-L-alanine amidase-like"/>
    <property type="match status" value="1"/>
</dbReference>
<evidence type="ECO:0000313" key="14">
    <source>
        <dbReference type="EMBL" id="UZW73285.1"/>
    </source>
</evidence>
<reference evidence="14" key="1">
    <citation type="submission" date="2022-07" db="EMBL/GenBank/DDBJ databases">
        <title>Alkalimarinus sp. nov., isolated from gut of a Alitta virens.</title>
        <authorList>
            <person name="Yang A.I."/>
            <person name="Shin N.-R."/>
        </authorList>
    </citation>
    <scope>NUCLEOTIDE SEQUENCE</scope>
    <source>
        <strain evidence="14">FA028</strain>
    </source>
</reference>
<dbReference type="RefSeq" id="WP_251812998.1">
    <property type="nucleotide sequence ID" value="NZ_CP101527.1"/>
</dbReference>
<dbReference type="SMART" id="SM00644">
    <property type="entry name" value="Ami_2"/>
    <property type="match status" value="1"/>
</dbReference>
<dbReference type="Proteomes" id="UP001164472">
    <property type="component" value="Chromosome"/>
</dbReference>
<dbReference type="GO" id="GO:0046872">
    <property type="term" value="F:metal ion binding"/>
    <property type="evidence" value="ECO:0007669"/>
    <property type="project" value="UniProtKB-KW"/>
</dbReference>
<evidence type="ECO:0000256" key="11">
    <source>
        <dbReference type="ARBA" id="ARBA00039257"/>
    </source>
</evidence>
<evidence type="ECO:0000256" key="8">
    <source>
        <dbReference type="ARBA" id="ARBA00022801"/>
    </source>
</evidence>
<evidence type="ECO:0000256" key="12">
    <source>
        <dbReference type="ARBA" id="ARBA00042615"/>
    </source>
</evidence>
<evidence type="ECO:0000256" key="3">
    <source>
        <dbReference type="ARBA" id="ARBA00004496"/>
    </source>
</evidence>
<feature type="domain" description="N-acetylmuramoyl-L-alanine amidase" evidence="13">
    <location>
        <begin position="35"/>
        <end position="186"/>
    </location>
</feature>
<protein>
    <recommendedName>
        <fullName evidence="11">1,6-anhydro-N-acetylmuramyl-L-alanine amidase AmpD</fullName>
        <ecNumber evidence="5">3.5.1.28</ecNumber>
    </recommendedName>
    <alternativeName>
        <fullName evidence="12">N-acetylmuramoyl-L-alanine amidase</fullName>
    </alternativeName>
</protein>
<dbReference type="Gene3D" id="3.40.80.10">
    <property type="entry name" value="Peptidoglycan recognition protein-like"/>
    <property type="match status" value="1"/>
</dbReference>
<gene>
    <name evidence="14" type="primary">ampD</name>
    <name evidence="14" type="ORF">NNL22_09485</name>
</gene>
<sequence>MTHYGIQRINNDPVINLNNGGVSNGWLKGVRRVVSPNCNHRPPNTDINLLVIHNISLPPGQYGGDHIERFFTNRLDHSLDPFYKEIEGVEVSSHLLIKRTGEVVQFVSFEERAWHAGLSAFQSRENCNDFSIGIELEGEDDVPYTDAQYEVLVCVTRCLMRAYPGIASDRIVGHQDIAPGRKTDPGAAFDWDGYLGLVNTTPDMEVV</sequence>
<comment type="catalytic activity">
    <reaction evidence="1">
        <text>Hydrolyzes the link between N-acetylmuramoyl residues and L-amino acid residues in certain cell-wall glycopeptides.</text>
        <dbReference type="EC" id="3.5.1.28"/>
    </reaction>
</comment>
<keyword evidence="6" id="KW-0963">Cytoplasm</keyword>
<keyword evidence="15" id="KW-1185">Reference proteome</keyword>
<dbReference type="InterPro" id="IPR051206">
    <property type="entry name" value="NAMLAA_amidase_2"/>
</dbReference>
<evidence type="ECO:0000256" key="4">
    <source>
        <dbReference type="ARBA" id="ARBA00007553"/>
    </source>
</evidence>
<dbReference type="PANTHER" id="PTHR30417">
    <property type="entry name" value="N-ACETYLMURAMOYL-L-ALANINE AMIDASE AMID"/>
    <property type="match status" value="1"/>
</dbReference>
<dbReference type="NCBIfam" id="NF008758">
    <property type="entry name" value="PRK11789.1"/>
    <property type="match status" value="1"/>
</dbReference>
<dbReference type="GO" id="GO:0071555">
    <property type="term" value="P:cell wall organization"/>
    <property type="evidence" value="ECO:0007669"/>
    <property type="project" value="UniProtKB-KW"/>
</dbReference>
<organism evidence="14 15">
    <name type="scientific">Alkalimarinus sediminis</name>
    <dbReference type="NCBI Taxonomy" id="1632866"/>
    <lineage>
        <taxon>Bacteria</taxon>
        <taxon>Pseudomonadati</taxon>
        <taxon>Pseudomonadota</taxon>
        <taxon>Gammaproteobacteria</taxon>
        <taxon>Alteromonadales</taxon>
        <taxon>Alteromonadaceae</taxon>
        <taxon>Alkalimarinus</taxon>
    </lineage>
</organism>
<accession>A0A9E8HFI8</accession>
<name>A0A9E8HFI8_9ALTE</name>
<evidence type="ECO:0000259" key="13">
    <source>
        <dbReference type="SMART" id="SM00644"/>
    </source>
</evidence>
<dbReference type="GO" id="GO:0009253">
    <property type="term" value="P:peptidoglycan catabolic process"/>
    <property type="evidence" value="ECO:0007669"/>
    <property type="project" value="InterPro"/>
</dbReference>
<dbReference type="InterPro" id="IPR036505">
    <property type="entry name" value="Amidase/PGRP_sf"/>
</dbReference>
<dbReference type="GO" id="GO:0008745">
    <property type="term" value="F:N-acetylmuramoyl-L-alanine amidase activity"/>
    <property type="evidence" value="ECO:0007669"/>
    <property type="project" value="UniProtKB-EC"/>
</dbReference>
<dbReference type="KEGG" id="asem:NNL22_09485"/>
<evidence type="ECO:0000256" key="1">
    <source>
        <dbReference type="ARBA" id="ARBA00001561"/>
    </source>
</evidence>
<keyword evidence="7" id="KW-0479">Metal-binding</keyword>
<dbReference type="EC" id="3.5.1.28" evidence="5"/>
<dbReference type="GO" id="GO:0009254">
    <property type="term" value="P:peptidoglycan turnover"/>
    <property type="evidence" value="ECO:0007669"/>
    <property type="project" value="TreeGrafter"/>
</dbReference>